<feature type="chain" id="PRO_5038568675" evidence="1">
    <location>
        <begin position="41"/>
        <end position="338"/>
    </location>
</feature>
<keyword evidence="2" id="KW-0255">Endonuclease</keyword>
<dbReference type="InterPro" id="IPR017850">
    <property type="entry name" value="Alkaline_phosphatase_core_sf"/>
</dbReference>
<dbReference type="Pfam" id="PF01663">
    <property type="entry name" value="Phosphodiest"/>
    <property type="match status" value="2"/>
</dbReference>
<dbReference type="InterPro" id="IPR006311">
    <property type="entry name" value="TAT_signal"/>
</dbReference>
<proteinExistence type="predicted"/>
<dbReference type="Proteomes" id="UP000319210">
    <property type="component" value="Unassembled WGS sequence"/>
</dbReference>
<dbReference type="PANTHER" id="PTHR10151">
    <property type="entry name" value="ECTONUCLEOTIDE PYROPHOSPHATASE/PHOSPHODIESTERASE"/>
    <property type="match status" value="1"/>
</dbReference>
<gene>
    <name evidence="2" type="ORF">SCA03_50540</name>
</gene>
<dbReference type="GO" id="GO:0016787">
    <property type="term" value="F:hydrolase activity"/>
    <property type="evidence" value="ECO:0007669"/>
    <property type="project" value="UniProtKB-ARBA"/>
</dbReference>
<protein>
    <submittedName>
        <fullName evidence="2">AP endonuclease</fullName>
    </submittedName>
</protein>
<comment type="caution">
    <text evidence="2">The sequence shown here is derived from an EMBL/GenBank/DDBJ whole genome shotgun (WGS) entry which is preliminary data.</text>
</comment>
<dbReference type="GO" id="GO:0004519">
    <property type="term" value="F:endonuclease activity"/>
    <property type="evidence" value="ECO:0007669"/>
    <property type="project" value="UniProtKB-KW"/>
</dbReference>
<dbReference type="PROSITE" id="PS51318">
    <property type="entry name" value="TAT"/>
    <property type="match status" value="1"/>
</dbReference>
<dbReference type="EMBL" id="BJMM01000032">
    <property type="protein sequence ID" value="GEB52503.1"/>
    <property type="molecule type" value="Genomic_DNA"/>
</dbReference>
<name>A0A4Y3R6Y6_STRCI</name>
<dbReference type="SUPFAM" id="SSF53649">
    <property type="entry name" value="Alkaline phosphatase-like"/>
    <property type="match status" value="1"/>
</dbReference>
<evidence type="ECO:0000256" key="1">
    <source>
        <dbReference type="SAM" id="SignalP"/>
    </source>
</evidence>
<dbReference type="PANTHER" id="PTHR10151:SF120">
    <property type="entry name" value="BIS(5'-ADENOSYL)-TRIPHOSPHATASE"/>
    <property type="match status" value="1"/>
</dbReference>
<organism evidence="2 3">
    <name type="scientific">Streptomyces cacaoi</name>
    <dbReference type="NCBI Taxonomy" id="1898"/>
    <lineage>
        <taxon>Bacteria</taxon>
        <taxon>Bacillati</taxon>
        <taxon>Actinomycetota</taxon>
        <taxon>Actinomycetes</taxon>
        <taxon>Kitasatosporales</taxon>
        <taxon>Streptomycetaceae</taxon>
        <taxon>Streptomyces</taxon>
    </lineage>
</organism>
<keyword evidence="2" id="KW-0540">Nuclease</keyword>
<keyword evidence="1" id="KW-0732">Signal</keyword>
<accession>A0A4Y3R6Y6</accession>
<dbReference type="Gene3D" id="3.40.720.10">
    <property type="entry name" value="Alkaline Phosphatase, subunit A"/>
    <property type="match status" value="2"/>
</dbReference>
<reference evidence="2 3" key="1">
    <citation type="submission" date="2019-06" db="EMBL/GenBank/DDBJ databases">
        <title>Whole genome shotgun sequence of Streptomyces cacaoi subsp. cacaoi NBRC 12748.</title>
        <authorList>
            <person name="Hosoyama A."/>
            <person name="Uohara A."/>
            <person name="Ohji S."/>
            <person name="Ichikawa N."/>
        </authorList>
    </citation>
    <scope>NUCLEOTIDE SEQUENCE [LARGE SCALE GENOMIC DNA]</scope>
    <source>
        <strain evidence="2 3">NBRC 12748</strain>
    </source>
</reference>
<dbReference type="OrthoDB" id="1956004at2"/>
<feature type="signal peptide" evidence="1">
    <location>
        <begin position="1"/>
        <end position="40"/>
    </location>
</feature>
<keyword evidence="3" id="KW-1185">Reference proteome</keyword>
<dbReference type="RefSeq" id="WP_051856843.1">
    <property type="nucleotide sequence ID" value="NZ_BJMM01000032.1"/>
</dbReference>
<dbReference type="AlphaFoldDB" id="A0A4Y3R6Y6"/>
<dbReference type="InterPro" id="IPR002591">
    <property type="entry name" value="Phosphodiest/P_Trfase"/>
</dbReference>
<evidence type="ECO:0000313" key="3">
    <source>
        <dbReference type="Proteomes" id="UP000319210"/>
    </source>
</evidence>
<sequence length="338" mass="35333">MHISEARPSGRTAHRRRALAAIAVAAVLTPVALTAPAAAAAPAAPGHAATAPSAAAYPELPDGSRAEKTLVIGLDGSMLEKIEQAEAPHLKSLIAQGTRAPSSLYDTSVAKTESGPGWATVLTGTWPDKHGVRDNSFDGKDFGTYPDFLTRMEQADPELSTLAIASWAPITSAEGNGEIVGGDVDVRIATPGDEYDAGTTERAVHYLGSENPDATFVQLDNIDHAGHSSGSDSQEYLDAIAGVDEQIGRMLDAVRSRATYDEESWQIMVTADHGHRPEGGHGGNSDEERATYVIGTGPGFRPGTTRDDVEIVDIAATALKHEGVAVPDGLDGVPVDEK</sequence>
<keyword evidence="2" id="KW-0378">Hydrolase</keyword>
<evidence type="ECO:0000313" key="2">
    <source>
        <dbReference type="EMBL" id="GEB52503.1"/>
    </source>
</evidence>